<evidence type="ECO:0000313" key="3">
    <source>
        <dbReference type="Proteomes" id="UP000753908"/>
    </source>
</evidence>
<name>A0A951UC72_9CYAN</name>
<evidence type="ECO:0000313" key="2">
    <source>
        <dbReference type="EMBL" id="MBW4547890.1"/>
    </source>
</evidence>
<dbReference type="AlphaFoldDB" id="A0A951UC72"/>
<evidence type="ECO:0000256" key="1">
    <source>
        <dbReference type="SAM" id="MobiDB-lite"/>
    </source>
</evidence>
<organism evidence="2 3">
    <name type="scientific">Symplocastrum torsivum CPER-KK1</name>
    <dbReference type="NCBI Taxonomy" id="450513"/>
    <lineage>
        <taxon>Bacteria</taxon>
        <taxon>Bacillati</taxon>
        <taxon>Cyanobacteriota</taxon>
        <taxon>Cyanophyceae</taxon>
        <taxon>Oscillatoriophycideae</taxon>
        <taxon>Oscillatoriales</taxon>
        <taxon>Microcoleaceae</taxon>
        <taxon>Symplocastrum</taxon>
    </lineage>
</organism>
<protein>
    <submittedName>
        <fullName evidence="2">Uncharacterized protein</fullName>
    </submittedName>
</protein>
<proteinExistence type="predicted"/>
<reference evidence="2" key="2">
    <citation type="journal article" date="2022" name="Microbiol. Resour. Announc.">
        <title>Metagenome Sequencing to Explore Phylogenomics of Terrestrial Cyanobacteria.</title>
        <authorList>
            <person name="Ward R.D."/>
            <person name="Stajich J.E."/>
            <person name="Johansen J.R."/>
            <person name="Huntemann M."/>
            <person name="Clum A."/>
            <person name="Foster B."/>
            <person name="Foster B."/>
            <person name="Roux S."/>
            <person name="Palaniappan K."/>
            <person name="Varghese N."/>
            <person name="Mukherjee S."/>
            <person name="Reddy T.B.K."/>
            <person name="Daum C."/>
            <person name="Copeland A."/>
            <person name="Chen I.A."/>
            <person name="Ivanova N.N."/>
            <person name="Kyrpides N.C."/>
            <person name="Shapiro N."/>
            <person name="Eloe-Fadrosh E.A."/>
            <person name="Pietrasiak N."/>
        </authorList>
    </citation>
    <scope>NUCLEOTIDE SEQUENCE</scope>
    <source>
        <strain evidence="2">CPER-KK1</strain>
    </source>
</reference>
<accession>A0A951UC72</accession>
<sequence>MLHTGASTPPLKLVGLNQKFTGEPTIPPNGSTAFVKPLLGESQTSEVAPSEASEVPTASSLPSAAKQVGDRVNWSKCPAHCEQFAPFEITAIDGDYAKLDLFEKPVLLCELTKE</sequence>
<comment type="caution">
    <text evidence="2">The sequence shown here is derived from an EMBL/GenBank/DDBJ whole genome shotgun (WGS) entry which is preliminary data.</text>
</comment>
<dbReference type="EMBL" id="JAHHIF010000050">
    <property type="protein sequence ID" value="MBW4547890.1"/>
    <property type="molecule type" value="Genomic_DNA"/>
</dbReference>
<gene>
    <name evidence="2" type="ORF">KME25_26110</name>
</gene>
<reference evidence="2" key="1">
    <citation type="submission" date="2021-05" db="EMBL/GenBank/DDBJ databases">
        <authorList>
            <person name="Pietrasiak N."/>
            <person name="Ward R."/>
            <person name="Stajich J.E."/>
            <person name="Kurbessoian T."/>
        </authorList>
    </citation>
    <scope>NUCLEOTIDE SEQUENCE</scope>
    <source>
        <strain evidence="2">CPER-KK1</strain>
    </source>
</reference>
<feature type="region of interest" description="Disordered" evidence="1">
    <location>
        <begin position="42"/>
        <end position="63"/>
    </location>
</feature>
<dbReference type="Proteomes" id="UP000753908">
    <property type="component" value="Unassembled WGS sequence"/>
</dbReference>